<dbReference type="PROSITE" id="PS50109">
    <property type="entry name" value="HIS_KIN"/>
    <property type="match status" value="2"/>
</dbReference>
<dbReference type="GO" id="GO:0000155">
    <property type="term" value="F:phosphorelay sensor kinase activity"/>
    <property type="evidence" value="ECO:0007669"/>
    <property type="project" value="InterPro"/>
</dbReference>
<keyword evidence="4" id="KW-0808">Transferase</keyword>
<dbReference type="InterPro" id="IPR036097">
    <property type="entry name" value="HisK_dim/P_sf"/>
</dbReference>
<evidence type="ECO:0000259" key="11">
    <source>
        <dbReference type="PROSITE" id="PS50109"/>
    </source>
</evidence>
<dbReference type="Proteomes" id="UP000192940">
    <property type="component" value="Chromosome I"/>
</dbReference>
<evidence type="ECO:0000256" key="10">
    <source>
        <dbReference type="SAM" id="Phobius"/>
    </source>
</evidence>
<evidence type="ECO:0000313" key="13">
    <source>
        <dbReference type="EMBL" id="SMF91622.1"/>
    </source>
</evidence>
<dbReference type="AlphaFoldDB" id="A0A1X7HRW6"/>
<organism evidence="13 14">
    <name type="scientific">Paenibacillus uliginis N3/975</name>
    <dbReference type="NCBI Taxonomy" id="1313296"/>
    <lineage>
        <taxon>Bacteria</taxon>
        <taxon>Bacillati</taxon>
        <taxon>Bacillota</taxon>
        <taxon>Bacilli</taxon>
        <taxon>Bacillales</taxon>
        <taxon>Paenibacillaceae</taxon>
        <taxon>Paenibacillus</taxon>
    </lineage>
</organism>
<feature type="modified residue" description="4-aspartylphosphate" evidence="9">
    <location>
        <position position="726"/>
    </location>
</feature>
<dbReference type="CDD" id="cd17574">
    <property type="entry name" value="REC_OmpR"/>
    <property type="match status" value="1"/>
</dbReference>
<dbReference type="SMART" id="SM00448">
    <property type="entry name" value="REC"/>
    <property type="match status" value="1"/>
</dbReference>
<evidence type="ECO:0000256" key="6">
    <source>
        <dbReference type="ARBA" id="ARBA00022777"/>
    </source>
</evidence>
<dbReference type="Pfam" id="PF02518">
    <property type="entry name" value="HATPase_c"/>
    <property type="match status" value="2"/>
</dbReference>
<name>A0A1X7HRW6_9BACL</name>
<evidence type="ECO:0000256" key="8">
    <source>
        <dbReference type="ARBA" id="ARBA00023012"/>
    </source>
</evidence>
<dbReference type="InterPro" id="IPR005467">
    <property type="entry name" value="His_kinase_dom"/>
</dbReference>
<gene>
    <name evidence="13" type="ORF">SAMN05661091_5515</name>
</gene>
<feature type="transmembrane region" description="Helical" evidence="10">
    <location>
        <begin position="12"/>
        <end position="32"/>
    </location>
</feature>
<dbReference type="EC" id="2.7.13.3" evidence="2"/>
<sequence>MPNSRKNKLNYILILLLIMIFLTTFRLLWLMYHDPLAHPIAQNGVLDLRAHEVDDQVINLDGEWEFYPERLVSPLEINSNIEEIVRTIPKAANEASTRRFGTYHLKILVNENSDDVFSIRIPPTNTASALYINGHLKGGSGVVSTDIDHHIGKGNPYVVSFSVKNNEIDIILHISNFDTSYGIAVKNPIKFGSSEAMVKKQRFEGVLLIGMVVILFLHSLYCILIYVFIHRERIILIFAVGFLLPATDELITYNSSTMEWLHLNYEWSFKLKELVYLGAALFLVLIMSVLLTNFKAYKRFRWFFICYGISALFIILLPLNYLLEVNIIFFILYTISFLSVAFLALREYFQHKDESFFIALVVISSTSGILWGLIKELFELEIPFYPFDYLCAILGLAVFWFKRYYRQGRQVVKLVDELKQADKLKDEFLTSSTNKLWNPLNKMTTIAQSLHDQNHSSLTKKDKSDLKCIVNIGKSMSFVLNDLLDFTRLKEQMIQIHPKSTNLHAAITSVFDMLKYSAEGKQIELISTVPTNLPNVLADESRLIQIFFNILGNAVKYTYTGEVVVNAEVYNDMAIIYVQDTGIGMDKETQEQVKSAYKQGVPNDEGLGLGLNVSEQLIELHGGSLQIKSEVGIGTKYIFTLPLVNEQDQKSEEIKMDLHENVDDEQDEHLISKKTRHILVVDDDPSNLKMISGIFPAAQYKVVTVTSGTAALKLLDVTEWDLLIVDVTMPYISGYELTALIRDRYSIIELPILLLTSRNYTEDVNVGFTLGANDYVAKPINALELKSRSIALINLKQSINEKHYMESAWLQAQIRPHFIFNTLNAISSLSTIDSDRMDILIEKFGEYLYGSFKEENLKRVIPIENELNLVKSYLYIESERFGDRIQVKWEVDDPITVEIPPLCIQTLVENAVRHGILSKGGGTICIRIANYKDFTKIEIIDDGVGMDSKQVSKVYDDENTFGKGIGLINTNRRLKRLYGTGLKIKSTPNIGTTVEFIVPKNTTSATIHV</sequence>
<evidence type="ECO:0000256" key="9">
    <source>
        <dbReference type="PROSITE-ProRule" id="PRU00169"/>
    </source>
</evidence>
<dbReference type="Gene3D" id="1.10.287.130">
    <property type="match status" value="1"/>
</dbReference>
<feature type="transmembrane region" description="Helical" evidence="10">
    <location>
        <begin position="234"/>
        <end position="254"/>
    </location>
</feature>
<dbReference type="GO" id="GO:0016020">
    <property type="term" value="C:membrane"/>
    <property type="evidence" value="ECO:0007669"/>
    <property type="project" value="InterPro"/>
</dbReference>
<dbReference type="PANTHER" id="PTHR43547">
    <property type="entry name" value="TWO-COMPONENT HISTIDINE KINASE"/>
    <property type="match status" value="1"/>
</dbReference>
<keyword evidence="14" id="KW-1185">Reference proteome</keyword>
<dbReference type="Pfam" id="PF00072">
    <property type="entry name" value="Response_reg"/>
    <property type="match status" value="1"/>
</dbReference>
<dbReference type="PANTHER" id="PTHR43547:SF2">
    <property type="entry name" value="HYBRID SIGNAL TRANSDUCTION HISTIDINE KINASE C"/>
    <property type="match status" value="1"/>
</dbReference>
<evidence type="ECO:0000256" key="2">
    <source>
        <dbReference type="ARBA" id="ARBA00012438"/>
    </source>
</evidence>
<feature type="domain" description="Histidine kinase" evidence="11">
    <location>
        <begin position="904"/>
        <end position="1002"/>
    </location>
</feature>
<proteinExistence type="predicted"/>
<dbReference type="EMBL" id="LT840184">
    <property type="protein sequence ID" value="SMF91622.1"/>
    <property type="molecule type" value="Genomic_DNA"/>
</dbReference>
<feature type="domain" description="Histidine kinase" evidence="11">
    <location>
        <begin position="431"/>
        <end position="645"/>
    </location>
</feature>
<dbReference type="Gene3D" id="3.30.565.10">
    <property type="entry name" value="Histidine kinase-like ATPase, C-terminal domain"/>
    <property type="match status" value="2"/>
</dbReference>
<keyword evidence="10" id="KW-0812">Transmembrane</keyword>
<feature type="transmembrane region" description="Helical" evidence="10">
    <location>
        <begin position="357"/>
        <end position="374"/>
    </location>
</feature>
<dbReference type="SUPFAM" id="SSF49785">
    <property type="entry name" value="Galactose-binding domain-like"/>
    <property type="match status" value="1"/>
</dbReference>
<keyword evidence="3 9" id="KW-0597">Phosphoprotein</keyword>
<keyword evidence="8" id="KW-0902">Two-component regulatory system</keyword>
<accession>A0A1X7HRW6</accession>
<comment type="catalytic activity">
    <reaction evidence="1">
        <text>ATP + protein L-histidine = ADP + protein N-phospho-L-histidine.</text>
        <dbReference type="EC" id="2.7.13.3"/>
    </reaction>
</comment>
<keyword evidence="10" id="KW-1133">Transmembrane helix</keyword>
<feature type="transmembrane region" description="Helical" evidence="10">
    <location>
        <begin position="386"/>
        <end position="405"/>
    </location>
</feature>
<dbReference type="STRING" id="1313296.SAMN05661091_5515"/>
<dbReference type="InterPro" id="IPR011006">
    <property type="entry name" value="CheY-like_superfamily"/>
</dbReference>
<reference evidence="13 14" key="1">
    <citation type="submission" date="2017-04" db="EMBL/GenBank/DDBJ databases">
        <authorList>
            <person name="Afonso C.L."/>
            <person name="Miller P.J."/>
            <person name="Scott M.A."/>
            <person name="Spackman E."/>
            <person name="Goraichik I."/>
            <person name="Dimitrov K.M."/>
            <person name="Suarez D.L."/>
            <person name="Swayne D.E."/>
        </authorList>
    </citation>
    <scope>NUCLEOTIDE SEQUENCE [LARGE SCALE GENOMIC DNA]</scope>
    <source>
        <strain evidence="13 14">N3/975</strain>
    </source>
</reference>
<dbReference type="InterPro" id="IPR001789">
    <property type="entry name" value="Sig_transdc_resp-reg_receiver"/>
</dbReference>
<evidence type="ECO:0000256" key="5">
    <source>
        <dbReference type="ARBA" id="ARBA00022741"/>
    </source>
</evidence>
<evidence type="ECO:0000259" key="12">
    <source>
        <dbReference type="PROSITE" id="PS50110"/>
    </source>
</evidence>
<keyword evidence="10" id="KW-0472">Membrane</keyword>
<keyword evidence="6" id="KW-0418">Kinase</keyword>
<feature type="transmembrane region" description="Helical" evidence="10">
    <location>
        <begin position="301"/>
        <end position="321"/>
    </location>
</feature>
<feature type="domain" description="Response regulatory" evidence="12">
    <location>
        <begin position="677"/>
        <end position="793"/>
    </location>
</feature>
<dbReference type="SUPFAM" id="SSF55874">
    <property type="entry name" value="ATPase domain of HSP90 chaperone/DNA topoisomerase II/histidine kinase"/>
    <property type="match status" value="2"/>
</dbReference>
<evidence type="ECO:0000256" key="3">
    <source>
        <dbReference type="ARBA" id="ARBA00022553"/>
    </source>
</evidence>
<dbReference type="SUPFAM" id="SSF47384">
    <property type="entry name" value="Homodimeric domain of signal transducing histidine kinase"/>
    <property type="match status" value="1"/>
</dbReference>
<dbReference type="Pfam" id="PF06580">
    <property type="entry name" value="His_kinase"/>
    <property type="match status" value="1"/>
</dbReference>
<dbReference type="SMART" id="SM00387">
    <property type="entry name" value="HATPase_c"/>
    <property type="match status" value="2"/>
</dbReference>
<dbReference type="Gene3D" id="3.40.50.2300">
    <property type="match status" value="1"/>
</dbReference>
<dbReference type="InterPro" id="IPR036890">
    <property type="entry name" value="HATPase_C_sf"/>
</dbReference>
<dbReference type="InterPro" id="IPR010559">
    <property type="entry name" value="Sig_transdc_His_kin_internal"/>
</dbReference>
<evidence type="ECO:0000256" key="7">
    <source>
        <dbReference type="ARBA" id="ARBA00022840"/>
    </source>
</evidence>
<dbReference type="InterPro" id="IPR004358">
    <property type="entry name" value="Sig_transdc_His_kin-like_C"/>
</dbReference>
<dbReference type="InterPro" id="IPR003594">
    <property type="entry name" value="HATPase_dom"/>
</dbReference>
<feature type="transmembrane region" description="Helical" evidence="10">
    <location>
        <begin position="206"/>
        <end position="227"/>
    </location>
</feature>
<keyword evidence="5" id="KW-0547">Nucleotide-binding</keyword>
<dbReference type="RefSeq" id="WP_208916112.1">
    <property type="nucleotide sequence ID" value="NZ_LT840184.1"/>
</dbReference>
<evidence type="ECO:0000256" key="4">
    <source>
        <dbReference type="ARBA" id="ARBA00022679"/>
    </source>
</evidence>
<protein>
    <recommendedName>
        <fullName evidence="2">histidine kinase</fullName>
        <ecNumber evidence="2">2.7.13.3</ecNumber>
    </recommendedName>
</protein>
<feature type="transmembrane region" description="Helical" evidence="10">
    <location>
        <begin position="327"/>
        <end position="345"/>
    </location>
</feature>
<dbReference type="InterPro" id="IPR008979">
    <property type="entry name" value="Galactose-bd-like_sf"/>
</dbReference>
<evidence type="ECO:0000313" key="14">
    <source>
        <dbReference type="Proteomes" id="UP000192940"/>
    </source>
</evidence>
<evidence type="ECO:0000256" key="1">
    <source>
        <dbReference type="ARBA" id="ARBA00000085"/>
    </source>
</evidence>
<dbReference type="PRINTS" id="PR00344">
    <property type="entry name" value="BCTRLSENSOR"/>
</dbReference>
<dbReference type="PROSITE" id="PS50110">
    <property type="entry name" value="RESPONSE_REGULATORY"/>
    <property type="match status" value="1"/>
</dbReference>
<keyword evidence="7" id="KW-0067">ATP-binding</keyword>
<dbReference type="GO" id="GO:0005524">
    <property type="term" value="F:ATP binding"/>
    <property type="evidence" value="ECO:0007669"/>
    <property type="project" value="UniProtKB-KW"/>
</dbReference>
<dbReference type="SUPFAM" id="SSF52172">
    <property type="entry name" value="CheY-like"/>
    <property type="match status" value="1"/>
</dbReference>
<feature type="transmembrane region" description="Helical" evidence="10">
    <location>
        <begin position="274"/>
        <end position="294"/>
    </location>
</feature>